<dbReference type="RefSeq" id="XP_031866390.1">
    <property type="nucleotide sequence ID" value="XM_032017747.1"/>
</dbReference>
<name>A0A370TDX5_9HELO</name>
<sequence length="333" mass="36363">MESSRSTASDTPLIAPLPSPKRKRNVPPTPPPSSSAKEKMRLETDVKISTVGVDNGLAGSPRTKVACDLQGMQLEDSIVSKLELRPMYCPAIRNRHQAVYEDGIDEDEALSRKRSKVYEIPTTPETRIIKASPKLKERTAVAIAFGSPTAQDPHIPEQPTEVALGEDIDHHIVFKSGSSLGKLKGSGLGRAYPGISQLPDSNSRGRKRAGTPPLATSSASSSPGGGGNRIIDPERAALTWHDDEITGHNTSDPEDDGEGINGIGFKPTPAEAYARAQKRQLQMAEYKSREAREARAKRSQRRKGSDRMEQVEREQQRQVRFLDVEQSSVISIN</sequence>
<proteinExistence type="predicted"/>
<feature type="compositionally biased region" description="Polar residues" evidence="1">
    <location>
        <begin position="1"/>
        <end position="10"/>
    </location>
</feature>
<feature type="region of interest" description="Disordered" evidence="1">
    <location>
        <begin position="244"/>
        <end position="333"/>
    </location>
</feature>
<feature type="compositionally biased region" description="Basic and acidic residues" evidence="1">
    <location>
        <begin position="303"/>
        <end position="323"/>
    </location>
</feature>
<protein>
    <submittedName>
        <fullName evidence="2">Uncharacterized protein</fullName>
    </submittedName>
</protein>
<dbReference type="Proteomes" id="UP000254866">
    <property type="component" value="Unassembled WGS sequence"/>
</dbReference>
<dbReference type="OrthoDB" id="5391950at2759"/>
<feature type="region of interest" description="Disordered" evidence="1">
    <location>
        <begin position="194"/>
        <end position="231"/>
    </location>
</feature>
<accession>A0A370TDX5</accession>
<evidence type="ECO:0000313" key="2">
    <source>
        <dbReference type="EMBL" id="RDL32668.1"/>
    </source>
</evidence>
<evidence type="ECO:0000313" key="3">
    <source>
        <dbReference type="Proteomes" id="UP000254866"/>
    </source>
</evidence>
<dbReference type="EMBL" id="NPIC01000010">
    <property type="protein sequence ID" value="RDL32668.1"/>
    <property type="molecule type" value="Genomic_DNA"/>
</dbReference>
<comment type="caution">
    <text evidence="2">The sequence shown here is derived from an EMBL/GenBank/DDBJ whole genome shotgun (WGS) entry which is preliminary data.</text>
</comment>
<keyword evidence="3" id="KW-1185">Reference proteome</keyword>
<dbReference type="AlphaFoldDB" id="A0A370TDX5"/>
<organism evidence="2 3">
    <name type="scientific">Venustampulla echinocandica</name>
    <dbReference type="NCBI Taxonomy" id="2656787"/>
    <lineage>
        <taxon>Eukaryota</taxon>
        <taxon>Fungi</taxon>
        <taxon>Dikarya</taxon>
        <taxon>Ascomycota</taxon>
        <taxon>Pezizomycotina</taxon>
        <taxon>Leotiomycetes</taxon>
        <taxon>Helotiales</taxon>
        <taxon>Pleuroascaceae</taxon>
        <taxon>Venustampulla</taxon>
    </lineage>
</organism>
<dbReference type="GeneID" id="43601973"/>
<feature type="compositionally biased region" description="Low complexity" evidence="1">
    <location>
        <begin position="210"/>
        <end position="222"/>
    </location>
</feature>
<gene>
    <name evidence="2" type="ORF">BP5553_09124</name>
</gene>
<evidence type="ECO:0000256" key="1">
    <source>
        <dbReference type="SAM" id="MobiDB-lite"/>
    </source>
</evidence>
<reference evidence="2 3" key="1">
    <citation type="journal article" date="2018" name="IMA Fungus">
        <title>IMA Genome-F 9: Draft genome sequence of Annulohypoxylon stygium, Aspergillus mulundensis, Berkeleyomyces basicola (syn. Thielaviopsis basicola), Ceratocystis smalleyi, two Cercospora beticola strains, Coleophoma cylindrospora, Fusarium fracticaudum, Phialophora cf. hyalina, and Morchella septimelata.</title>
        <authorList>
            <person name="Wingfield B.D."/>
            <person name="Bills G.F."/>
            <person name="Dong Y."/>
            <person name="Huang W."/>
            <person name="Nel W.J."/>
            <person name="Swalarsk-Parry B.S."/>
            <person name="Vaghefi N."/>
            <person name="Wilken P.M."/>
            <person name="An Z."/>
            <person name="de Beer Z.W."/>
            <person name="De Vos L."/>
            <person name="Chen L."/>
            <person name="Duong T.A."/>
            <person name="Gao Y."/>
            <person name="Hammerbacher A."/>
            <person name="Kikkert J.R."/>
            <person name="Li Y."/>
            <person name="Li H."/>
            <person name="Li K."/>
            <person name="Li Q."/>
            <person name="Liu X."/>
            <person name="Ma X."/>
            <person name="Naidoo K."/>
            <person name="Pethybridge S.J."/>
            <person name="Sun J."/>
            <person name="Steenkamp E.T."/>
            <person name="van der Nest M.A."/>
            <person name="van Wyk S."/>
            <person name="Wingfield M.J."/>
            <person name="Xiong C."/>
            <person name="Yue Q."/>
            <person name="Zhang X."/>
        </authorList>
    </citation>
    <scope>NUCLEOTIDE SEQUENCE [LARGE SCALE GENOMIC DNA]</scope>
    <source>
        <strain evidence="2 3">BP 5553</strain>
    </source>
</reference>
<feature type="region of interest" description="Disordered" evidence="1">
    <location>
        <begin position="1"/>
        <end position="41"/>
    </location>
</feature>
<feature type="compositionally biased region" description="Basic and acidic residues" evidence="1">
    <location>
        <begin position="286"/>
        <end position="296"/>
    </location>
</feature>